<accession>A0A448YNF6</accession>
<evidence type="ECO:0000313" key="4">
    <source>
        <dbReference type="EMBL" id="VEU22426.1"/>
    </source>
</evidence>
<feature type="domain" description="Vps16 C-terminal" evidence="2">
    <location>
        <begin position="395"/>
        <end position="701"/>
    </location>
</feature>
<dbReference type="Gene3D" id="1.10.150.780">
    <property type="entry name" value="Vps16, C-terminal region"/>
    <property type="match status" value="1"/>
</dbReference>
<feature type="domain" description="Vps16 N-terminal" evidence="3">
    <location>
        <begin position="17"/>
        <end position="301"/>
    </location>
</feature>
<dbReference type="InterPro" id="IPR016534">
    <property type="entry name" value="VPS16"/>
</dbReference>
<organism evidence="4 5">
    <name type="scientific">Brettanomyces naardenensis</name>
    <name type="common">Yeast</name>
    <dbReference type="NCBI Taxonomy" id="13370"/>
    <lineage>
        <taxon>Eukaryota</taxon>
        <taxon>Fungi</taxon>
        <taxon>Dikarya</taxon>
        <taxon>Ascomycota</taxon>
        <taxon>Saccharomycotina</taxon>
        <taxon>Pichiomycetes</taxon>
        <taxon>Pichiales</taxon>
        <taxon>Pichiaceae</taxon>
        <taxon>Brettanomyces</taxon>
    </lineage>
</organism>
<evidence type="ECO:0000313" key="5">
    <source>
        <dbReference type="Proteomes" id="UP000290900"/>
    </source>
</evidence>
<gene>
    <name evidence="4" type="ORF">BRENAR_LOCUS3157</name>
</gene>
<protein>
    <submittedName>
        <fullName evidence="4">DEKNAAC103559</fullName>
    </submittedName>
</protein>
<evidence type="ECO:0000259" key="3">
    <source>
        <dbReference type="Pfam" id="PF04841"/>
    </source>
</evidence>
<evidence type="ECO:0000256" key="1">
    <source>
        <dbReference type="ARBA" id="ARBA00009250"/>
    </source>
</evidence>
<dbReference type="PANTHER" id="PTHR12811">
    <property type="entry name" value="VACUOLAR PROTEIN SORTING VPS16"/>
    <property type="match status" value="1"/>
</dbReference>
<dbReference type="EMBL" id="CAACVR010000023">
    <property type="protein sequence ID" value="VEU22426.1"/>
    <property type="molecule type" value="Genomic_DNA"/>
</dbReference>
<proteinExistence type="inferred from homology"/>
<dbReference type="GO" id="GO:0030897">
    <property type="term" value="C:HOPS complex"/>
    <property type="evidence" value="ECO:0007669"/>
    <property type="project" value="TreeGrafter"/>
</dbReference>
<dbReference type="GO" id="GO:0006886">
    <property type="term" value="P:intracellular protein transport"/>
    <property type="evidence" value="ECO:0007669"/>
    <property type="project" value="InterPro"/>
</dbReference>
<dbReference type="GO" id="GO:0016197">
    <property type="term" value="P:endosomal transport"/>
    <property type="evidence" value="ECO:0007669"/>
    <property type="project" value="TreeGrafter"/>
</dbReference>
<dbReference type="OrthoDB" id="1792at2759"/>
<reference evidence="4 5" key="1">
    <citation type="submission" date="2018-12" db="EMBL/GenBank/DDBJ databases">
        <authorList>
            <person name="Tiukova I."/>
            <person name="Dainat J."/>
        </authorList>
    </citation>
    <scope>NUCLEOTIDE SEQUENCE [LARGE SCALE GENOMIC DNA]</scope>
</reference>
<name>A0A448YNF6_BRENA</name>
<keyword evidence="5" id="KW-1185">Reference proteome</keyword>
<dbReference type="FunCoup" id="A0A448YNF6">
    <property type="interactions" value="1075"/>
</dbReference>
<dbReference type="Proteomes" id="UP000290900">
    <property type="component" value="Unassembled WGS sequence"/>
</dbReference>
<dbReference type="GO" id="GO:0042144">
    <property type="term" value="P:vacuole fusion, non-autophagic"/>
    <property type="evidence" value="ECO:0007669"/>
    <property type="project" value="TreeGrafter"/>
</dbReference>
<dbReference type="InParanoid" id="A0A448YNF6"/>
<dbReference type="Pfam" id="PF04841">
    <property type="entry name" value="Vps16_N"/>
    <property type="match status" value="1"/>
</dbReference>
<dbReference type="InterPro" id="IPR006926">
    <property type="entry name" value="Vps16_N"/>
</dbReference>
<dbReference type="AlphaFoldDB" id="A0A448YNF6"/>
<dbReference type="STRING" id="13370.A0A448YNF6"/>
<dbReference type="GO" id="GO:0005768">
    <property type="term" value="C:endosome"/>
    <property type="evidence" value="ECO:0007669"/>
    <property type="project" value="UniProtKB-ARBA"/>
</dbReference>
<dbReference type="InterPro" id="IPR006925">
    <property type="entry name" value="Vps16_C"/>
</dbReference>
<dbReference type="Pfam" id="PF04840">
    <property type="entry name" value="Vps16_C"/>
    <property type="match status" value="1"/>
</dbReference>
<dbReference type="InterPro" id="IPR038132">
    <property type="entry name" value="Vps16_C_sf"/>
</dbReference>
<dbReference type="PANTHER" id="PTHR12811:SF0">
    <property type="entry name" value="VACUOLAR PROTEIN SORTING-ASSOCIATED PROTEIN 16 HOMOLOG"/>
    <property type="match status" value="1"/>
</dbReference>
<sequence length="725" mass="82754">MYMNFDGDFDEHDLAPDADIIEVQFHSNGFVARQSNDKFQCVDDYARPVSTVLSDLYSEKSALRKQIHGWAVLPPKVNRGLEILVSTDVSAVFLTTDGIRDTNYVGNGPYELISLPQNNELVALYSEKAREVTIATLDFRRVLNLYQSDNTTKPLQLAWCGNDAVIISYKDEMKLVGPSKDSLNFYLDSKTIIRSEADGLFYLSKEKLGFLSRVGSVTQDTFKIGSTAPSAILLDAIDLLDKHSPKANENIEIINDKLVEAVDGCIRAAAEEFEPYWQKKLLRAAAFGKVTIELYNSEEFVETCNILRVLNIVRQPEIGMFLTYSQFVSLGAEGLLRLLLLRKLHFLCLKLAEFLDLPKDDLFLDWASCKIKSSVNMTDDELASLLIKRLSPTPVSFASIAEVAYQEGRRPLTVKLLNQETETARSIPLLLEMEQDDYALLKAEEDMDVDSLLYVLLILYNKLSLADFFKILDAKPNSVGVFKANMTGLDAHLLYDFYYQDDFISGLASEDIENFFRKDEEGGTTLDSKRTDLLKAARLLSRSKYTALDGKRLRDEVKVVELQDKLYNDEIVPHDKYEPVMKTLERLTTVDLRKAIKMQKDFKIPDRQFYYMVLKTLAKIPERRHELYEFATSKKSPIGYEPFYLELLKVGDKRQASMYVKLCTNLSYKARVRCYLECNDFKEAVQEASRRKDSELLEGMRTLTTNQAYIRMIDDSLENVTGARR</sequence>
<comment type="similarity">
    <text evidence="1">Belongs to the VPS16 family.</text>
</comment>
<evidence type="ECO:0000259" key="2">
    <source>
        <dbReference type="Pfam" id="PF04840"/>
    </source>
</evidence>
<dbReference type="PIRSF" id="PIRSF007949">
    <property type="entry name" value="VPS16"/>
    <property type="match status" value="1"/>
</dbReference>
<dbReference type="GO" id="GO:0003779">
    <property type="term" value="F:actin binding"/>
    <property type="evidence" value="ECO:0007669"/>
    <property type="project" value="TreeGrafter"/>
</dbReference>